<accession>A0A8T0DQ70</accession>
<feature type="transmembrane region" description="Helical" evidence="5">
    <location>
        <begin position="157"/>
        <end position="176"/>
    </location>
</feature>
<keyword evidence="4 5" id="KW-0472">Membrane</keyword>
<keyword evidence="3 5" id="KW-1133">Transmembrane helix</keyword>
<evidence type="ECO:0000256" key="1">
    <source>
        <dbReference type="ARBA" id="ARBA00004141"/>
    </source>
</evidence>
<dbReference type="InterPro" id="IPR004031">
    <property type="entry name" value="PMP22/EMP/MP20/Claudin"/>
</dbReference>
<keyword evidence="7" id="KW-1185">Reference proteome</keyword>
<dbReference type="Gene3D" id="1.20.140.150">
    <property type="match status" value="1"/>
</dbReference>
<evidence type="ECO:0000313" key="7">
    <source>
        <dbReference type="Proteomes" id="UP000699462"/>
    </source>
</evidence>
<dbReference type="OrthoDB" id="6266031at2759"/>
<comment type="caution">
    <text evidence="6">The sequence shown here is derived from an EMBL/GenBank/DDBJ whole genome shotgun (WGS) entry which is preliminary data.</text>
</comment>
<name>A0A8T0DQ70_9TREM</name>
<feature type="transmembrane region" description="Helical" evidence="5">
    <location>
        <begin position="6"/>
        <end position="34"/>
    </location>
</feature>
<dbReference type="Pfam" id="PF13903">
    <property type="entry name" value="Claudin_2"/>
    <property type="match status" value="1"/>
</dbReference>
<evidence type="ECO:0000256" key="5">
    <source>
        <dbReference type="SAM" id="Phobius"/>
    </source>
</evidence>
<protein>
    <submittedName>
        <fullName evidence="6">Uncharacterized protein</fullName>
    </submittedName>
</protein>
<evidence type="ECO:0000313" key="6">
    <source>
        <dbReference type="EMBL" id="KAF8568841.1"/>
    </source>
</evidence>
<organism evidence="6 7">
    <name type="scientific">Paragonimus westermani</name>
    <dbReference type="NCBI Taxonomy" id="34504"/>
    <lineage>
        <taxon>Eukaryota</taxon>
        <taxon>Metazoa</taxon>
        <taxon>Spiralia</taxon>
        <taxon>Lophotrochozoa</taxon>
        <taxon>Platyhelminthes</taxon>
        <taxon>Trematoda</taxon>
        <taxon>Digenea</taxon>
        <taxon>Plagiorchiida</taxon>
        <taxon>Troglotremata</taxon>
        <taxon>Troglotrematidae</taxon>
        <taxon>Paragonimus</taxon>
    </lineage>
</organism>
<dbReference type="GO" id="GO:0016020">
    <property type="term" value="C:membrane"/>
    <property type="evidence" value="ECO:0007669"/>
    <property type="project" value="UniProtKB-SubCell"/>
</dbReference>
<feature type="transmembrane region" description="Helical" evidence="5">
    <location>
        <begin position="218"/>
        <end position="238"/>
    </location>
</feature>
<evidence type="ECO:0000256" key="3">
    <source>
        <dbReference type="ARBA" id="ARBA00022989"/>
    </source>
</evidence>
<gene>
    <name evidence="6" type="ORF">P879_02176</name>
</gene>
<feature type="transmembrane region" description="Helical" evidence="5">
    <location>
        <begin position="111"/>
        <end position="137"/>
    </location>
</feature>
<comment type="subcellular location">
    <subcellularLocation>
        <location evidence="1">Membrane</location>
        <topology evidence="1">Multi-pass membrane protein</topology>
    </subcellularLocation>
</comment>
<sequence>MKQSTYAAATVFLMTTAGTLTLCSIILTIAALSWQGLVIYIPRYQYTVPVTCINQVPRREGFFHMCYTRQQNDTYVNRIGISCKQRELGAVKATSGTKDMAYYELVEWRRLIIAAVILGLLFALVGLILVCVFFWHWYRATIYKKAHFYQRLVTGTILLSSGLLYQLGTLFLHVYYMREKTTETTNLPLAFSRWAVHLQTATDISYSHSYHMLCTSTYLVEIAGILLLCSIVLSSYFYETITSSETMLSAFNYKVSLPRYRTDDLDYDDVANEQDVTPEKKRPDSYYRRL</sequence>
<evidence type="ECO:0000256" key="4">
    <source>
        <dbReference type="ARBA" id="ARBA00023136"/>
    </source>
</evidence>
<evidence type="ECO:0000256" key="2">
    <source>
        <dbReference type="ARBA" id="ARBA00022692"/>
    </source>
</evidence>
<dbReference type="EMBL" id="JTDF01002390">
    <property type="protein sequence ID" value="KAF8568841.1"/>
    <property type="molecule type" value="Genomic_DNA"/>
</dbReference>
<dbReference type="Proteomes" id="UP000699462">
    <property type="component" value="Unassembled WGS sequence"/>
</dbReference>
<reference evidence="6 7" key="1">
    <citation type="submission" date="2019-07" db="EMBL/GenBank/DDBJ databases">
        <title>Annotation for the trematode Paragonimus westermani.</title>
        <authorList>
            <person name="Choi Y.-J."/>
        </authorList>
    </citation>
    <scope>NUCLEOTIDE SEQUENCE [LARGE SCALE GENOMIC DNA]</scope>
    <source>
        <strain evidence="6">180907_Pwestermani</strain>
    </source>
</reference>
<dbReference type="AlphaFoldDB" id="A0A8T0DQ70"/>
<keyword evidence="2 5" id="KW-0812">Transmembrane</keyword>
<proteinExistence type="predicted"/>